<reference evidence="1" key="2">
    <citation type="submission" date="2004-08" db="EMBL/GenBank/DDBJ databases">
        <authorList>
            <person name="Putnam N."/>
            <person name="Detter J.C."/>
            <person name="Richardson P.M."/>
            <person name="Rokhsar D."/>
        </authorList>
    </citation>
    <scope>NUCLEOTIDE SEQUENCE</scope>
</reference>
<proteinExistence type="predicted"/>
<dbReference type="EMBL" id="AY714831">
    <property type="protein sequence ID" value="AAU82763.1"/>
    <property type="molecule type" value="Genomic_DNA"/>
</dbReference>
<protein>
    <submittedName>
        <fullName evidence="1">Uncharacterized protein</fullName>
    </submittedName>
</protein>
<evidence type="ECO:0000313" key="1">
    <source>
        <dbReference type="EMBL" id="AAU82763.1"/>
    </source>
</evidence>
<gene>
    <name evidence="1" type="ORF">GZ19C8_24</name>
</gene>
<dbReference type="AlphaFoldDB" id="Q64CW4"/>
<name>Q64CW4_UNCAG</name>
<accession>Q64CW4</accession>
<sequence>MIWWIYFILPIACTVTLASPLCMNTWLPLCRTMIKPILFNDPMIFLPDTEGSLGTGNFHLKDFGICTCLFLRDLKNQLNCLCDISQSLFFCIALTYRSRELKTLSSISPFIRFFEFYCKLHFSLIIGFVIIKTMGYGDLF</sequence>
<organism evidence="1">
    <name type="scientific">Uncultured archaeon GZfos26G2</name>
    <dbReference type="NCBI Taxonomy" id="3386331"/>
    <lineage>
        <taxon>Archaea</taxon>
        <taxon>Methanobacteriati</taxon>
        <taxon>Methanobacteriota</taxon>
        <taxon>Stenosarchaea group</taxon>
        <taxon>Methanomicrobia</taxon>
        <taxon>Candidatus Methanophagales</taxon>
        <taxon>Candidatus Methanophagaceae</taxon>
        <taxon>Candidatus Methanophaga</taxon>
    </lineage>
</organism>
<reference evidence="1" key="1">
    <citation type="journal article" date="2004" name="Science">
        <title>Reverse methanogenesis: testing the hypothesis with environmental genomics.</title>
        <authorList>
            <person name="Hallam S.J."/>
            <person name="Putnam N."/>
            <person name="Preston C.M."/>
            <person name="Detter J.C."/>
            <person name="Rokhsar D."/>
            <person name="Richardson P.M."/>
            <person name="DeLong E.F."/>
        </authorList>
    </citation>
    <scope>NUCLEOTIDE SEQUENCE</scope>
</reference>